<dbReference type="Proteomes" id="UP000179840">
    <property type="component" value="Unassembled WGS sequence"/>
</dbReference>
<dbReference type="EMBL" id="LFKP01000010">
    <property type="protein sequence ID" value="OHV95310.1"/>
    <property type="molecule type" value="Genomic_DNA"/>
</dbReference>
<organism evidence="1 2">
    <name type="scientific">Janthinobacterium lividum</name>
    <dbReference type="NCBI Taxonomy" id="29581"/>
    <lineage>
        <taxon>Bacteria</taxon>
        <taxon>Pseudomonadati</taxon>
        <taxon>Pseudomonadota</taxon>
        <taxon>Betaproteobacteria</taxon>
        <taxon>Burkholderiales</taxon>
        <taxon>Oxalobacteraceae</taxon>
        <taxon>Janthinobacterium</taxon>
    </lineage>
</organism>
<evidence type="ECO:0000313" key="1">
    <source>
        <dbReference type="EMBL" id="OHV95310.1"/>
    </source>
</evidence>
<dbReference type="AlphaFoldDB" id="A0A1S1U4E2"/>
<name>A0A1S1U4E2_9BURK</name>
<gene>
    <name evidence="1" type="ORF">AKG95_19155</name>
</gene>
<reference evidence="1 2" key="1">
    <citation type="submission" date="2015-06" db="EMBL/GenBank/DDBJ databases">
        <title>Draft genome sequencing of a biphenyl-degrading bacterium, Janthinobacterium lividum MEG1.</title>
        <authorList>
            <person name="Shimodaira J."/>
            <person name="Hatta T."/>
        </authorList>
    </citation>
    <scope>NUCLEOTIDE SEQUENCE [LARGE SCALE GENOMIC DNA]</scope>
    <source>
        <strain evidence="1 2">MEG1</strain>
    </source>
</reference>
<evidence type="ECO:0000313" key="2">
    <source>
        <dbReference type="Proteomes" id="UP000179840"/>
    </source>
</evidence>
<proteinExistence type="predicted"/>
<accession>A0A1S1U4E2</accession>
<comment type="caution">
    <text evidence="1">The sequence shown here is derived from an EMBL/GenBank/DDBJ whole genome shotgun (WGS) entry which is preliminary data.</text>
</comment>
<protein>
    <submittedName>
        <fullName evidence="1">Uncharacterized protein</fullName>
    </submittedName>
</protein>
<sequence>MRQLFCPYTDKTMLYVDVNKKDWGKKDLLPVFYIYGADMLDLTKATKLVYDLPLGCDVCIISPNNIERRVDSFWNFLHSSICCSRNNSADHYISCTGEEIGADSNLSTSPENQLAPRLADAGQVDNGSPKCRNAVRVRRIDAASWGEVIALTLEAFREAADSDSALILTMLKKDAIRLNRVLHEEHLELRLALDRPTPGVRIYNGLMATIGEKIVARMDINSKSIFTGAVGTIRHIEPLPLGQGTAFIEPNMIVATAIFDTVGLVDLTAEDCSSLDFGYAVSADLDRWGSVSHRIFVTREQVGCPSTCLASQFMRTGKLFTIINEAPQIQRMC</sequence>